<dbReference type="STRING" id="1505087.AYJ54_19450"/>
<name>A0A176YIY3_9BRAD</name>
<evidence type="ECO:0000259" key="1">
    <source>
        <dbReference type="Pfam" id="PF00586"/>
    </source>
</evidence>
<dbReference type="Proteomes" id="UP000076959">
    <property type="component" value="Unassembled WGS sequence"/>
</dbReference>
<accession>A0A176YIY3</accession>
<protein>
    <recommendedName>
        <fullName evidence="1">PurM-like N-terminal domain-containing protein</fullName>
    </recommendedName>
</protein>
<dbReference type="PANTHER" id="PTHR30303:SF0">
    <property type="entry name" value="CARBAMOYL DEHYDRATASE HYPE"/>
    <property type="match status" value="1"/>
</dbReference>
<dbReference type="SUPFAM" id="SSF55326">
    <property type="entry name" value="PurM N-terminal domain-like"/>
    <property type="match status" value="1"/>
</dbReference>
<comment type="caution">
    <text evidence="2">The sequence shown here is derived from an EMBL/GenBank/DDBJ whole genome shotgun (WGS) entry which is preliminary data.</text>
</comment>
<dbReference type="Pfam" id="PF00586">
    <property type="entry name" value="AIRS"/>
    <property type="match status" value="1"/>
</dbReference>
<dbReference type="InterPro" id="IPR016188">
    <property type="entry name" value="PurM-like_N"/>
</dbReference>
<evidence type="ECO:0000313" key="3">
    <source>
        <dbReference type="Proteomes" id="UP000076959"/>
    </source>
</evidence>
<dbReference type="PANTHER" id="PTHR30303">
    <property type="entry name" value="HYDROGENASE ISOENZYMES FORMATION PROTEIN HYPE"/>
    <property type="match status" value="1"/>
</dbReference>
<proteinExistence type="predicted"/>
<dbReference type="AlphaFoldDB" id="A0A176YIY3"/>
<sequence>MKAYQRKLDIRNGCVDLSHGSGGRAMSQLISGLIHEAFGNEWLARGNDQSAFDVGGGRMVMTTDAYVVSPLFFPGGNIGSLAVHGTVNDIAMAGARPLYLSASFIIEEGFPFADLKMIADARGCLHHHR</sequence>
<reference evidence="2 3" key="1">
    <citation type="submission" date="2016-03" db="EMBL/GenBank/DDBJ databases">
        <title>Draft Genome Sequence of the Strain BR 10245 (Bradyrhizobium sp.) isolated from nodules of Centrolobium paraense.</title>
        <authorList>
            <person name="Simoes-Araujo J.L.Sr."/>
            <person name="Barauna A.C."/>
            <person name="Silva K."/>
            <person name="Zilli J.E."/>
        </authorList>
    </citation>
    <scope>NUCLEOTIDE SEQUENCE [LARGE SCALE GENOMIC DNA]</scope>
    <source>
        <strain evidence="2 3">BR 10245</strain>
    </source>
</reference>
<dbReference type="GO" id="GO:0051604">
    <property type="term" value="P:protein maturation"/>
    <property type="evidence" value="ECO:0007669"/>
    <property type="project" value="TreeGrafter"/>
</dbReference>
<dbReference type="Gene3D" id="3.30.1330.10">
    <property type="entry name" value="PurM-like, N-terminal domain"/>
    <property type="match status" value="1"/>
</dbReference>
<organism evidence="2 3">
    <name type="scientific">Bradyrhizobium centrolobii</name>
    <dbReference type="NCBI Taxonomy" id="1505087"/>
    <lineage>
        <taxon>Bacteria</taxon>
        <taxon>Pseudomonadati</taxon>
        <taxon>Pseudomonadota</taxon>
        <taxon>Alphaproteobacteria</taxon>
        <taxon>Hyphomicrobiales</taxon>
        <taxon>Nitrobacteraceae</taxon>
        <taxon>Bradyrhizobium</taxon>
    </lineage>
</organism>
<keyword evidence="3" id="KW-1185">Reference proteome</keyword>
<dbReference type="EMBL" id="LUUB01000074">
    <property type="protein sequence ID" value="OAF06696.1"/>
    <property type="molecule type" value="Genomic_DNA"/>
</dbReference>
<dbReference type="InterPro" id="IPR036921">
    <property type="entry name" value="PurM-like_N_sf"/>
</dbReference>
<evidence type="ECO:0000313" key="2">
    <source>
        <dbReference type="EMBL" id="OAF06696.1"/>
    </source>
</evidence>
<dbReference type="InterPro" id="IPR011854">
    <property type="entry name" value="HypE"/>
</dbReference>
<gene>
    <name evidence="2" type="ORF">AYJ54_19450</name>
</gene>
<feature type="domain" description="PurM-like N-terminal" evidence="1">
    <location>
        <begin position="46"/>
        <end position="110"/>
    </location>
</feature>